<dbReference type="RefSeq" id="WP_379724833.1">
    <property type="nucleotide sequence ID" value="NZ_JBHRYJ010000001.1"/>
</dbReference>
<accession>A0ABV7VFY3</accession>
<protein>
    <submittedName>
        <fullName evidence="2">Uncharacterized protein</fullName>
    </submittedName>
</protein>
<feature type="region of interest" description="Disordered" evidence="1">
    <location>
        <begin position="1"/>
        <end position="60"/>
    </location>
</feature>
<evidence type="ECO:0000313" key="3">
    <source>
        <dbReference type="Proteomes" id="UP001595711"/>
    </source>
</evidence>
<dbReference type="EMBL" id="JBHRYJ010000001">
    <property type="protein sequence ID" value="MFC3675726.1"/>
    <property type="molecule type" value="Genomic_DNA"/>
</dbReference>
<sequence>MHRIATDPPKKEFPLSKSGAKPPAKPGLIARLLGAPAPKSAARPAPPPRRYDGPAKDASRDVRAQLAAQIKAVRAKLNPQLLRIVEKIARKGPPANDQERAQLAIELFLLQKKDGGDYAAKLKAKLDEQKRRSH</sequence>
<feature type="compositionally biased region" description="Basic and acidic residues" evidence="1">
    <location>
        <begin position="49"/>
        <end position="60"/>
    </location>
</feature>
<feature type="compositionally biased region" description="Basic and acidic residues" evidence="1">
    <location>
        <begin position="1"/>
        <end position="14"/>
    </location>
</feature>
<name>A0ABV7VFY3_9PROT</name>
<organism evidence="2 3">
    <name type="scientific">Ferrovibrio xuzhouensis</name>
    <dbReference type="NCBI Taxonomy" id="1576914"/>
    <lineage>
        <taxon>Bacteria</taxon>
        <taxon>Pseudomonadati</taxon>
        <taxon>Pseudomonadota</taxon>
        <taxon>Alphaproteobacteria</taxon>
        <taxon>Rhodospirillales</taxon>
        <taxon>Rhodospirillaceae</taxon>
        <taxon>Ferrovibrio</taxon>
    </lineage>
</organism>
<reference evidence="3" key="1">
    <citation type="journal article" date="2019" name="Int. J. Syst. Evol. Microbiol.">
        <title>The Global Catalogue of Microorganisms (GCM) 10K type strain sequencing project: providing services to taxonomists for standard genome sequencing and annotation.</title>
        <authorList>
            <consortium name="The Broad Institute Genomics Platform"/>
            <consortium name="The Broad Institute Genome Sequencing Center for Infectious Disease"/>
            <person name="Wu L."/>
            <person name="Ma J."/>
        </authorList>
    </citation>
    <scope>NUCLEOTIDE SEQUENCE [LARGE SCALE GENOMIC DNA]</scope>
    <source>
        <strain evidence="3">KCTC 42182</strain>
    </source>
</reference>
<proteinExistence type="predicted"/>
<evidence type="ECO:0000256" key="1">
    <source>
        <dbReference type="SAM" id="MobiDB-lite"/>
    </source>
</evidence>
<dbReference type="Proteomes" id="UP001595711">
    <property type="component" value="Unassembled WGS sequence"/>
</dbReference>
<comment type="caution">
    <text evidence="2">The sequence shown here is derived from an EMBL/GenBank/DDBJ whole genome shotgun (WGS) entry which is preliminary data.</text>
</comment>
<gene>
    <name evidence="2" type="ORF">ACFOOQ_09250</name>
</gene>
<keyword evidence="3" id="KW-1185">Reference proteome</keyword>
<evidence type="ECO:0000313" key="2">
    <source>
        <dbReference type="EMBL" id="MFC3675726.1"/>
    </source>
</evidence>